<reference evidence="1" key="2">
    <citation type="submission" date="2020-11" db="EMBL/GenBank/DDBJ databases">
        <authorList>
            <person name="McCartney M.A."/>
            <person name="Auch B."/>
            <person name="Kono T."/>
            <person name="Mallez S."/>
            <person name="Becker A."/>
            <person name="Gohl D.M."/>
            <person name="Silverstein K.A.T."/>
            <person name="Koren S."/>
            <person name="Bechman K.B."/>
            <person name="Herman A."/>
            <person name="Abrahante J.E."/>
            <person name="Garbe J."/>
        </authorList>
    </citation>
    <scope>NUCLEOTIDE SEQUENCE</scope>
    <source>
        <strain evidence="1">Duluth1</strain>
        <tissue evidence="1">Whole animal</tissue>
    </source>
</reference>
<dbReference type="AlphaFoldDB" id="A0A9D4DI04"/>
<protein>
    <submittedName>
        <fullName evidence="1">Uncharacterized protein</fullName>
    </submittedName>
</protein>
<gene>
    <name evidence="1" type="ORF">DPMN_183667</name>
</gene>
<reference evidence="1" key="1">
    <citation type="journal article" date="2019" name="bioRxiv">
        <title>The Genome of the Zebra Mussel, Dreissena polymorpha: A Resource for Invasive Species Research.</title>
        <authorList>
            <person name="McCartney M.A."/>
            <person name="Auch B."/>
            <person name="Kono T."/>
            <person name="Mallez S."/>
            <person name="Zhang Y."/>
            <person name="Obille A."/>
            <person name="Becker A."/>
            <person name="Abrahante J.E."/>
            <person name="Garbe J."/>
            <person name="Badalamenti J.P."/>
            <person name="Herman A."/>
            <person name="Mangelson H."/>
            <person name="Liachko I."/>
            <person name="Sullivan S."/>
            <person name="Sone E.D."/>
            <person name="Koren S."/>
            <person name="Silverstein K.A.T."/>
            <person name="Beckman K.B."/>
            <person name="Gohl D.M."/>
        </authorList>
    </citation>
    <scope>NUCLEOTIDE SEQUENCE</scope>
    <source>
        <strain evidence="1">Duluth1</strain>
        <tissue evidence="1">Whole animal</tissue>
    </source>
</reference>
<organism evidence="1 2">
    <name type="scientific">Dreissena polymorpha</name>
    <name type="common">Zebra mussel</name>
    <name type="synonym">Mytilus polymorpha</name>
    <dbReference type="NCBI Taxonomy" id="45954"/>
    <lineage>
        <taxon>Eukaryota</taxon>
        <taxon>Metazoa</taxon>
        <taxon>Spiralia</taxon>
        <taxon>Lophotrochozoa</taxon>
        <taxon>Mollusca</taxon>
        <taxon>Bivalvia</taxon>
        <taxon>Autobranchia</taxon>
        <taxon>Heteroconchia</taxon>
        <taxon>Euheterodonta</taxon>
        <taxon>Imparidentia</taxon>
        <taxon>Neoheterodontei</taxon>
        <taxon>Myida</taxon>
        <taxon>Dreissenoidea</taxon>
        <taxon>Dreissenidae</taxon>
        <taxon>Dreissena</taxon>
    </lineage>
</organism>
<evidence type="ECO:0000313" key="2">
    <source>
        <dbReference type="Proteomes" id="UP000828390"/>
    </source>
</evidence>
<keyword evidence="2" id="KW-1185">Reference proteome</keyword>
<comment type="caution">
    <text evidence="1">The sequence shown here is derived from an EMBL/GenBank/DDBJ whole genome shotgun (WGS) entry which is preliminary data.</text>
</comment>
<proteinExistence type="predicted"/>
<dbReference type="Proteomes" id="UP000828390">
    <property type="component" value="Unassembled WGS sequence"/>
</dbReference>
<sequence length="67" mass="7706">MDFSDESDHYEDELREIRPYMYEPRAESQEIDIPIESDESEIEEANSDDSYIGNVDVMMTGVNVGVV</sequence>
<evidence type="ECO:0000313" key="1">
    <source>
        <dbReference type="EMBL" id="KAH3749176.1"/>
    </source>
</evidence>
<dbReference type="EMBL" id="JAIWYP010000010">
    <property type="protein sequence ID" value="KAH3749176.1"/>
    <property type="molecule type" value="Genomic_DNA"/>
</dbReference>
<name>A0A9D4DI04_DREPO</name>
<accession>A0A9D4DI04</accession>